<dbReference type="SUPFAM" id="SSF56349">
    <property type="entry name" value="DNA breaking-rejoining enzymes"/>
    <property type="match status" value="2"/>
</dbReference>
<evidence type="ECO:0000256" key="1">
    <source>
        <dbReference type="ARBA" id="ARBA00023125"/>
    </source>
</evidence>
<dbReference type="Gene3D" id="1.10.443.10">
    <property type="entry name" value="Intergrase catalytic core"/>
    <property type="match status" value="1"/>
</dbReference>
<sequence>MATRKPNGRSSIYFGKDGLWHGWVMMGVKDDGSPDRRHRKAATETEVTRKVRELEKQRDSGRVDKPGRVPTVEEWMRTWLDTIAPRTASQLTLISTYRPKVERWIIPGLGKHRLDRLRPEHLDAFYVWLGQQDLAENTVLQVHRILSRALKVAVRREVVARNVCMLIDAPTGEDVEIEPLTAAEARAVLAKAVDHRNGTRWSVALALGLRQCEALGLRWKYVDLDKGVIRVFWQIKRQRFRHGCEDPHACGERLHRYPCPADCPKAKRTSGRRHLCRRPCPPRCRQHGGKCPVFCAPDCVGHAPSCPDRIGGWEFVKPKGKGRRTVLIPPPLIPLLKLHRETQQAEEKAAGEKWRGMGLVWSRADGSPIDPGDDWDEWKALLRDARVGKDARVHDARHTAATLLLEQGVDISVVQEILGHSQLTTTKRYTHVTSKLASDAAARMGRALWDD</sequence>
<evidence type="ECO:0000259" key="4">
    <source>
        <dbReference type="PROSITE" id="PS51898"/>
    </source>
</evidence>
<dbReference type="GO" id="GO:0006310">
    <property type="term" value="P:DNA recombination"/>
    <property type="evidence" value="ECO:0007669"/>
    <property type="project" value="UniProtKB-KW"/>
</dbReference>
<dbReference type="InterPro" id="IPR013762">
    <property type="entry name" value="Integrase-like_cat_sf"/>
</dbReference>
<evidence type="ECO:0000256" key="3">
    <source>
        <dbReference type="PROSITE-ProRule" id="PRU01248"/>
    </source>
</evidence>
<evidence type="ECO:0000313" key="7">
    <source>
        <dbReference type="Proteomes" id="UP000555564"/>
    </source>
</evidence>
<dbReference type="PANTHER" id="PTHR30349">
    <property type="entry name" value="PHAGE INTEGRASE-RELATED"/>
    <property type="match status" value="1"/>
</dbReference>
<comment type="caution">
    <text evidence="6">The sequence shown here is derived from an EMBL/GenBank/DDBJ whole genome shotgun (WGS) entry which is preliminary data.</text>
</comment>
<proteinExistence type="predicted"/>
<keyword evidence="1 3" id="KW-0238">DNA-binding</keyword>
<feature type="domain" description="Tyr recombinase" evidence="4">
    <location>
        <begin position="175"/>
        <end position="443"/>
    </location>
</feature>
<dbReference type="RefSeq" id="WP_221475049.1">
    <property type="nucleotide sequence ID" value="NZ_BAAALO010000021.1"/>
</dbReference>
<evidence type="ECO:0000313" key="6">
    <source>
        <dbReference type="EMBL" id="MBB6476766.1"/>
    </source>
</evidence>
<dbReference type="PROSITE" id="PS51898">
    <property type="entry name" value="TYR_RECOMBINASE"/>
    <property type="match status" value="1"/>
</dbReference>
<feature type="domain" description="Core-binding (CB)" evidence="5">
    <location>
        <begin position="70"/>
        <end position="154"/>
    </location>
</feature>
<dbReference type="EMBL" id="JACHIU010000001">
    <property type="protein sequence ID" value="MBB6476766.1"/>
    <property type="molecule type" value="Genomic_DNA"/>
</dbReference>
<name>A0A7X0MB62_9ACTN</name>
<dbReference type="InterPro" id="IPR044068">
    <property type="entry name" value="CB"/>
</dbReference>
<gene>
    <name evidence="6" type="ORF">BJ992_006197</name>
</gene>
<evidence type="ECO:0000259" key="5">
    <source>
        <dbReference type="PROSITE" id="PS51900"/>
    </source>
</evidence>
<dbReference type="GO" id="GO:0015074">
    <property type="term" value="P:DNA integration"/>
    <property type="evidence" value="ECO:0007669"/>
    <property type="project" value="InterPro"/>
</dbReference>
<protein>
    <submittedName>
        <fullName evidence="6">Integrase</fullName>
    </submittedName>
</protein>
<dbReference type="InterPro" id="IPR011010">
    <property type="entry name" value="DNA_brk_join_enz"/>
</dbReference>
<dbReference type="PROSITE" id="PS51900">
    <property type="entry name" value="CB"/>
    <property type="match status" value="1"/>
</dbReference>
<organism evidence="6 7">
    <name type="scientific">Sphaerisporangium rubeum</name>
    <dbReference type="NCBI Taxonomy" id="321317"/>
    <lineage>
        <taxon>Bacteria</taxon>
        <taxon>Bacillati</taxon>
        <taxon>Actinomycetota</taxon>
        <taxon>Actinomycetes</taxon>
        <taxon>Streptosporangiales</taxon>
        <taxon>Streptosporangiaceae</taxon>
        <taxon>Sphaerisporangium</taxon>
    </lineage>
</organism>
<dbReference type="Proteomes" id="UP000555564">
    <property type="component" value="Unassembled WGS sequence"/>
</dbReference>
<dbReference type="AlphaFoldDB" id="A0A7X0MB62"/>
<dbReference type="GO" id="GO:0003677">
    <property type="term" value="F:DNA binding"/>
    <property type="evidence" value="ECO:0007669"/>
    <property type="project" value="UniProtKB-UniRule"/>
</dbReference>
<accession>A0A7X0MB62</accession>
<keyword evidence="7" id="KW-1185">Reference proteome</keyword>
<dbReference type="PANTHER" id="PTHR30349:SF91">
    <property type="entry name" value="INTA PROTEIN"/>
    <property type="match status" value="1"/>
</dbReference>
<dbReference type="InterPro" id="IPR010998">
    <property type="entry name" value="Integrase_recombinase_N"/>
</dbReference>
<dbReference type="Pfam" id="PF00589">
    <property type="entry name" value="Phage_integrase"/>
    <property type="match status" value="1"/>
</dbReference>
<reference evidence="6 7" key="1">
    <citation type="submission" date="2020-08" db="EMBL/GenBank/DDBJ databases">
        <title>Sequencing the genomes of 1000 actinobacteria strains.</title>
        <authorList>
            <person name="Klenk H.-P."/>
        </authorList>
    </citation>
    <scope>NUCLEOTIDE SEQUENCE [LARGE SCALE GENOMIC DNA]</scope>
    <source>
        <strain evidence="6 7">DSM 44936</strain>
    </source>
</reference>
<evidence type="ECO:0000256" key="2">
    <source>
        <dbReference type="ARBA" id="ARBA00023172"/>
    </source>
</evidence>
<dbReference type="InterPro" id="IPR050090">
    <property type="entry name" value="Tyrosine_recombinase_XerCD"/>
</dbReference>
<keyword evidence="2" id="KW-0233">DNA recombination</keyword>
<dbReference type="InterPro" id="IPR002104">
    <property type="entry name" value="Integrase_catalytic"/>
</dbReference>
<dbReference type="Gene3D" id="1.10.150.130">
    <property type="match status" value="1"/>
</dbReference>